<dbReference type="InterPro" id="IPR052616">
    <property type="entry name" value="SYO1-like"/>
</dbReference>
<dbReference type="Pfam" id="PF25567">
    <property type="entry name" value="TPR_SYO1"/>
    <property type="match status" value="1"/>
</dbReference>
<feature type="region of interest" description="Disordered" evidence="2">
    <location>
        <begin position="105"/>
        <end position="124"/>
    </location>
</feature>
<evidence type="ECO:0000256" key="2">
    <source>
        <dbReference type="SAM" id="MobiDB-lite"/>
    </source>
</evidence>
<comment type="caution">
    <text evidence="4">The sequence shown here is derived from an EMBL/GenBank/DDBJ whole genome shotgun (WGS) entry which is preliminary data.</text>
</comment>
<feature type="compositionally biased region" description="Low complexity" evidence="2">
    <location>
        <begin position="105"/>
        <end position="117"/>
    </location>
</feature>
<dbReference type="PANTHER" id="PTHR13347:SF1">
    <property type="entry name" value="HEAT REPEAT-CONTAINING PROTEIN 3"/>
    <property type="match status" value="1"/>
</dbReference>
<organism evidence="4 5">
    <name type="scientific">Rhodotorula mucilaginosa</name>
    <name type="common">Yeast</name>
    <name type="synonym">Rhodotorula rubra</name>
    <dbReference type="NCBI Taxonomy" id="5537"/>
    <lineage>
        <taxon>Eukaryota</taxon>
        <taxon>Fungi</taxon>
        <taxon>Dikarya</taxon>
        <taxon>Basidiomycota</taxon>
        <taxon>Pucciniomycotina</taxon>
        <taxon>Microbotryomycetes</taxon>
        <taxon>Sporidiobolales</taxon>
        <taxon>Sporidiobolaceae</taxon>
        <taxon>Rhodotorula</taxon>
    </lineage>
</organism>
<feature type="compositionally biased region" description="Basic residues" evidence="2">
    <location>
        <begin position="1"/>
        <end position="11"/>
    </location>
</feature>
<reference evidence="4 5" key="1">
    <citation type="submission" date="2020-11" db="EMBL/GenBank/DDBJ databases">
        <title>Kefir isolates.</title>
        <authorList>
            <person name="Marcisauskas S."/>
            <person name="Kim Y."/>
            <person name="Blasche S."/>
        </authorList>
    </citation>
    <scope>NUCLEOTIDE SEQUENCE [LARGE SCALE GENOMIC DNA]</scope>
    <source>
        <strain evidence="4 5">KR</strain>
    </source>
</reference>
<dbReference type="InterPro" id="IPR057990">
    <property type="entry name" value="TPR_SYO1"/>
</dbReference>
<dbReference type="InterPro" id="IPR016024">
    <property type="entry name" value="ARM-type_fold"/>
</dbReference>
<dbReference type="InterPro" id="IPR011989">
    <property type="entry name" value="ARM-like"/>
</dbReference>
<feature type="region of interest" description="Disordered" evidence="2">
    <location>
        <begin position="1"/>
        <end position="46"/>
    </location>
</feature>
<gene>
    <name evidence="4" type="ORF">C6P46_005803</name>
</gene>
<feature type="compositionally biased region" description="Polar residues" evidence="2">
    <location>
        <begin position="16"/>
        <end position="29"/>
    </location>
</feature>
<feature type="region of interest" description="Disordered" evidence="2">
    <location>
        <begin position="471"/>
        <end position="557"/>
    </location>
</feature>
<dbReference type="EMBL" id="PUHQ01000067">
    <property type="protein sequence ID" value="KAG0658347.1"/>
    <property type="molecule type" value="Genomic_DNA"/>
</dbReference>
<feature type="compositionally biased region" description="Acidic residues" evidence="2">
    <location>
        <begin position="485"/>
        <end position="514"/>
    </location>
</feature>
<evidence type="ECO:0000313" key="5">
    <source>
        <dbReference type="Proteomes" id="UP000777482"/>
    </source>
</evidence>
<feature type="region of interest" description="Disordered" evidence="2">
    <location>
        <begin position="728"/>
        <end position="755"/>
    </location>
</feature>
<dbReference type="Proteomes" id="UP000777482">
    <property type="component" value="Unassembled WGS sequence"/>
</dbReference>
<evidence type="ECO:0000313" key="4">
    <source>
        <dbReference type="EMBL" id="KAG0658347.1"/>
    </source>
</evidence>
<dbReference type="OrthoDB" id="288703at2759"/>
<dbReference type="Gene3D" id="1.25.10.10">
    <property type="entry name" value="Leucine-rich Repeat Variant"/>
    <property type="match status" value="2"/>
</dbReference>
<name>A0A9P6VZK2_RHOMI</name>
<evidence type="ECO:0000259" key="3">
    <source>
        <dbReference type="Pfam" id="PF25567"/>
    </source>
</evidence>
<dbReference type="PANTHER" id="PTHR13347">
    <property type="entry name" value="HEAT REPEAT-CONTAINING PROTEIN 3"/>
    <property type="match status" value="1"/>
</dbReference>
<keyword evidence="5" id="KW-1185">Reference proteome</keyword>
<protein>
    <recommendedName>
        <fullName evidence="3">SYO1-like TPR repeats domain-containing protein</fullName>
    </recommendedName>
</protein>
<dbReference type="SUPFAM" id="SSF48371">
    <property type="entry name" value="ARM repeat"/>
    <property type="match status" value="1"/>
</dbReference>
<dbReference type="GO" id="GO:0006606">
    <property type="term" value="P:protein import into nucleus"/>
    <property type="evidence" value="ECO:0007669"/>
    <property type="project" value="TreeGrafter"/>
</dbReference>
<feature type="domain" description="SYO1-like TPR repeats" evidence="3">
    <location>
        <begin position="812"/>
        <end position="943"/>
    </location>
</feature>
<sequence>MGKVRHRKRTRDARLQATQQPLVGTTSSHQDGEAAAPASMKKGARRDADMAQLLEQLNSQDGRERTLASATLAGLVLSLPPLQLRLLLSKNLIGQLIERVAALPPSSSSSAADADAATPPPSHDLATAIESLGALRNLAVSGPTHLLSEMHNKRILQPLVSVHLPLLAQFLPIRLAPAPALVKPSMPATAGARRAAEDLNEANDTLRRSFWDWAENTLTVLWCLAESNTKILASLNQHAQAIVGLCVAFLQHAIDFSVEDEESEAASKGKGKQQPAPKQSRVPLYVAVAAAQTLHAFVSSNPAAHSQLLSPPGSYTFSPSLSVLLSILSAPSPPSTTTGGTTTTADAAEEWTQLRVLAFGVLLEIAKGRSKRRDVETVREQLRTDEAQEVLLELVRDADLNKAVEEARAVAGQIDPTALPSRAADSSDSPNARLAALERRAQTLQLALEVLSEWLASGVPNSALLANAGEIDGADDEDGMMRDSGDEEEEWGGAAMDVEDADMMGDDDDDDAGEGDASVIKQEQDGVIRRRRGDTPEAVARRMQRGAGNDDDDELGADDEMLDDLAATADSDAEEGGEDENGSAEVANGSVLLAASLPLQLLALSRPATALSFLPLTAFAETSSSLTAASKGSNGLIGTAAVEGFSAAAAFPAALSTLSEAVTTIHVRAIEALNNLYVTLSRGKKTRRDPKELQEVFETALGLVQGALEAASKASASNDGAAAAEVVSASGKKGKSGGGSGTRKQQEEEVDEVQERRREVVMAGMGVVWGCTILGLDPERNGKLVVGPDTTPFLIQHVYPSAFAAVQTPAGEAIRVRTLGALGWIGRRKGVSAEENATIGRFLLSLLPASRAAVVTNSAPPTVAATPDILLEAIDSFIDLYADEERDYDVPVFRQGGMLDELDKSVQGVRAAIKKIDKSKFPELRARADGNLNNLVAFVQYRKDILKARK</sequence>
<accession>A0A9P6VZK2</accession>
<comment type="similarity">
    <text evidence="1">Belongs to the nuclear import and ribosome assembly adapter family.</text>
</comment>
<proteinExistence type="inferred from homology"/>
<dbReference type="GO" id="GO:0042273">
    <property type="term" value="P:ribosomal large subunit biogenesis"/>
    <property type="evidence" value="ECO:0007669"/>
    <property type="project" value="TreeGrafter"/>
</dbReference>
<dbReference type="AlphaFoldDB" id="A0A9P6VZK2"/>
<dbReference type="GO" id="GO:0051082">
    <property type="term" value="F:unfolded protein binding"/>
    <property type="evidence" value="ECO:0007669"/>
    <property type="project" value="TreeGrafter"/>
</dbReference>
<evidence type="ECO:0000256" key="1">
    <source>
        <dbReference type="ARBA" id="ARBA00049983"/>
    </source>
</evidence>